<feature type="region of interest" description="Disordered" evidence="1">
    <location>
        <begin position="1"/>
        <end position="21"/>
    </location>
</feature>
<comment type="caution">
    <text evidence="2">The sequence shown here is derived from an EMBL/GenBank/DDBJ whole genome shotgun (WGS) entry which is preliminary data.</text>
</comment>
<organism evidence="2 3">
    <name type="scientific">Marasmius crinis-equi</name>
    <dbReference type="NCBI Taxonomy" id="585013"/>
    <lineage>
        <taxon>Eukaryota</taxon>
        <taxon>Fungi</taxon>
        <taxon>Dikarya</taxon>
        <taxon>Basidiomycota</taxon>
        <taxon>Agaricomycotina</taxon>
        <taxon>Agaricomycetes</taxon>
        <taxon>Agaricomycetidae</taxon>
        <taxon>Agaricales</taxon>
        <taxon>Marasmiineae</taxon>
        <taxon>Marasmiaceae</taxon>
        <taxon>Marasmius</taxon>
    </lineage>
</organism>
<accession>A0ABR3EMM8</accession>
<gene>
    <name evidence="2" type="ORF">V5O48_017910</name>
</gene>
<protein>
    <submittedName>
        <fullName evidence="2">Uncharacterized protein</fullName>
    </submittedName>
</protein>
<dbReference type="EMBL" id="JBAHYK010002957">
    <property type="protein sequence ID" value="KAL0564144.1"/>
    <property type="molecule type" value="Genomic_DNA"/>
</dbReference>
<keyword evidence="3" id="KW-1185">Reference proteome</keyword>
<evidence type="ECO:0000313" key="2">
    <source>
        <dbReference type="EMBL" id="KAL0564144.1"/>
    </source>
</evidence>
<proteinExistence type="predicted"/>
<feature type="compositionally biased region" description="Acidic residues" evidence="1">
    <location>
        <begin position="1"/>
        <end position="15"/>
    </location>
</feature>
<evidence type="ECO:0000313" key="3">
    <source>
        <dbReference type="Proteomes" id="UP001465976"/>
    </source>
</evidence>
<name>A0ABR3EMM8_9AGAR</name>
<evidence type="ECO:0000256" key="1">
    <source>
        <dbReference type="SAM" id="MobiDB-lite"/>
    </source>
</evidence>
<sequence length="148" mass="16472">MTTFELELEESEAVEEGNTAAGSSDELLYTLLSTLVGTEPGDHDYYPPAFLPKLQYVSLRLPNLTLDETVVDKVRETVLESVMNVYCDSSDKMLEEFWLTRTSAAQNDDTAKVTALLHSPFLSKTLKELEENWGVSVVIEDCAHPVLA</sequence>
<dbReference type="Proteomes" id="UP001465976">
    <property type="component" value="Unassembled WGS sequence"/>
</dbReference>
<reference evidence="2 3" key="1">
    <citation type="submission" date="2024-02" db="EMBL/GenBank/DDBJ databases">
        <title>A draft genome for the cacao thread blight pathogen Marasmius crinis-equi.</title>
        <authorList>
            <person name="Cohen S.P."/>
            <person name="Baruah I.K."/>
            <person name="Amoako-Attah I."/>
            <person name="Bukari Y."/>
            <person name="Meinhardt L.W."/>
            <person name="Bailey B.A."/>
        </authorList>
    </citation>
    <scope>NUCLEOTIDE SEQUENCE [LARGE SCALE GENOMIC DNA]</scope>
    <source>
        <strain evidence="2 3">GH-76</strain>
    </source>
</reference>